<dbReference type="InterPro" id="IPR001387">
    <property type="entry name" value="Cro/C1-type_HTH"/>
</dbReference>
<comment type="caution">
    <text evidence="1">The sequence shown here is derived from an EMBL/GenBank/DDBJ whole genome shotgun (WGS) entry which is preliminary data.</text>
</comment>
<gene>
    <name evidence="1" type="ORF">S06H3_10778</name>
</gene>
<name>X1KVN9_9ZZZZ</name>
<evidence type="ECO:0000313" key="1">
    <source>
        <dbReference type="EMBL" id="GAI10768.1"/>
    </source>
</evidence>
<dbReference type="GO" id="GO:0003677">
    <property type="term" value="F:DNA binding"/>
    <property type="evidence" value="ECO:0007669"/>
    <property type="project" value="InterPro"/>
</dbReference>
<dbReference type="CDD" id="cd00093">
    <property type="entry name" value="HTH_XRE"/>
    <property type="match status" value="1"/>
</dbReference>
<dbReference type="InterPro" id="IPR010982">
    <property type="entry name" value="Lambda_DNA-bd_dom_sf"/>
</dbReference>
<proteinExistence type="predicted"/>
<evidence type="ECO:0008006" key="2">
    <source>
        <dbReference type="Google" id="ProtNLM"/>
    </source>
</evidence>
<accession>X1KVN9</accession>
<dbReference type="Pfam" id="PF13560">
    <property type="entry name" value="HTH_31"/>
    <property type="match status" value="1"/>
</dbReference>
<feature type="non-terminal residue" evidence="1">
    <location>
        <position position="42"/>
    </location>
</feature>
<protein>
    <recommendedName>
        <fullName evidence="2">HTH cro/C1-type domain-containing protein</fullName>
    </recommendedName>
</protein>
<organism evidence="1">
    <name type="scientific">marine sediment metagenome</name>
    <dbReference type="NCBI Taxonomy" id="412755"/>
    <lineage>
        <taxon>unclassified sequences</taxon>
        <taxon>metagenomes</taxon>
        <taxon>ecological metagenomes</taxon>
    </lineage>
</organism>
<dbReference type="SUPFAM" id="SSF47413">
    <property type="entry name" value="lambda repressor-like DNA-binding domains"/>
    <property type="match status" value="1"/>
</dbReference>
<dbReference type="Gene3D" id="1.10.260.40">
    <property type="entry name" value="lambda repressor-like DNA-binding domains"/>
    <property type="match status" value="1"/>
</dbReference>
<dbReference type="EMBL" id="BARV01005072">
    <property type="protein sequence ID" value="GAI10768.1"/>
    <property type="molecule type" value="Genomic_DNA"/>
</dbReference>
<reference evidence="1" key="1">
    <citation type="journal article" date="2014" name="Front. Microbiol.">
        <title>High frequency of phylogenetically diverse reductive dehalogenase-homologous genes in deep subseafloor sedimentary metagenomes.</title>
        <authorList>
            <person name="Kawai M."/>
            <person name="Futagami T."/>
            <person name="Toyoda A."/>
            <person name="Takaki Y."/>
            <person name="Nishi S."/>
            <person name="Hori S."/>
            <person name="Arai W."/>
            <person name="Tsubouchi T."/>
            <person name="Morono Y."/>
            <person name="Uchiyama I."/>
            <person name="Ito T."/>
            <person name="Fujiyama A."/>
            <person name="Inagaki F."/>
            <person name="Takami H."/>
        </authorList>
    </citation>
    <scope>NUCLEOTIDE SEQUENCE</scope>
    <source>
        <strain evidence="1">Expedition CK06-06</strain>
    </source>
</reference>
<dbReference type="AlphaFoldDB" id="X1KVN9"/>
<sequence>MNRIRFFRRQANLTQEELGKTIGTYTMKVHRYETGRIKVPRE</sequence>